<evidence type="ECO:0000256" key="2">
    <source>
        <dbReference type="SAM" id="MobiDB-lite"/>
    </source>
</evidence>
<dbReference type="Proteomes" id="UP000800035">
    <property type="component" value="Unassembled WGS sequence"/>
</dbReference>
<proteinExistence type="predicted"/>
<feature type="coiled-coil region" evidence="1">
    <location>
        <begin position="471"/>
        <end position="561"/>
    </location>
</feature>
<keyword evidence="1" id="KW-0175">Coiled coil</keyword>
<feature type="region of interest" description="Disordered" evidence="2">
    <location>
        <begin position="175"/>
        <end position="199"/>
    </location>
</feature>
<gene>
    <name evidence="3" type="ORF">CC80DRAFT_251134</name>
</gene>
<name>A0A6A5TCE7_9PLEO</name>
<feature type="compositionally biased region" description="Basic and acidic residues" evidence="2">
    <location>
        <begin position="58"/>
        <end position="74"/>
    </location>
</feature>
<evidence type="ECO:0000313" key="3">
    <source>
        <dbReference type="EMBL" id="KAF1949950.1"/>
    </source>
</evidence>
<feature type="region of interest" description="Disordered" evidence="2">
    <location>
        <begin position="1089"/>
        <end position="1116"/>
    </location>
</feature>
<feature type="compositionally biased region" description="Acidic residues" evidence="2">
    <location>
        <begin position="1096"/>
        <end position="1116"/>
    </location>
</feature>
<evidence type="ECO:0000313" key="4">
    <source>
        <dbReference type="Proteomes" id="UP000800035"/>
    </source>
</evidence>
<dbReference type="Gene3D" id="1.20.5.340">
    <property type="match status" value="1"/>
</dbReference>
<feature type="coiled-coil region" evidence="1">
    <location>
        <begin position="955"/>
        <end position="1031"/>
    </location>
</feature>
<dbReference type="AlphaFoldDB" id="A0A6A5TCE7"/>
<dbReference type="Gene3D" id="1.10.287.1490">
    <property type="match status" value="1"/>
</dbReference>
<dbReference type="PANTHER" id="PTHR43941">
    <property type="entry name" value="STRUCTURAL MAINTENANCE OF CHROMOSOMES PROTEIN 2"/>
    <property type="match status" value="1"/>
</dbReference>
<dbReference type="EMBL" id="ML977030">
    <property type="protein sequence ID" value="KAF1949950.1"/>
    <property type="molecule type" value="Genomic_DNA"/>
</dbReference>
<keyword evidence="4" id="KW-1185">Reference proteome</keyword>
<feature type="region of interest" description="Disordered" evidence="2">
    <location>
        <begin position="1"/>
        <end position="138"/>
    </location>
</feature>
<feature type="compositionally biased region" description="Basic and acidic residues" evidence="2">
    <location>
        <begin position="190"/>
        <end position="199"/>
    </location>
</feature>
<organism evidence="3 4">
    <name type="scientific">Byssothecium circinans</name>
    <dbReference type="NCBI Taxonomy" id="147558"/>
    <lineage>
        <taxon>Eukaryota</taxon>
        <taxon>Fungi</taxon>
        <taxon>Dikarya</taxon>
        <taxon>Ascomycota</taxon>
        <taxon>Pezizomycotina</taxon>
        <taxon>Dothideomycetes</taxon>
        <taxon>Pleosporomycetidae</taxon>
        <taxon>Pleosporales</taxon>
        <taxon>Massarineae</taxon>
        <taxon>Massarinaceae</taxon>
        <taxon>Byssothecium</taxon>
    </lineage>
</organism>
<sequence length="1116" mass="125946">MARISGLASEHHPQGPGDSARRKKARKSTHTPADDISQGSKRAVSPSAESSQVKRKRVQIDDHDQLARELEDSVSRAGSQDNVHETIHLAAPRVNRRHSEPLVLPQDEDDSQITPPSTAPLADRPIACGRGRPANRRTRMSMPAQLHHADEEQEDGDNRQLQFAPLKMVLGSRTQRRLRRSHLSQEVNDIEQHEKEDKKLRKAFSKLQAQLRDKDRMISDLEFQLEARRLGNIEMPDDRAQELEQQLEDARNELEDLRQTAPYTGASAEPSIYDGGMDIDDDDDDLMLVDPNEIDGPSQIEPSPLPNGEYAARALELSSQVTVNSLSTITHTQHDVLAEMDPDRVPDKISEKIVARYEGEIDRLIKSLGQSEGALRIISIELQNLNVVPPGASSNVIIETLRRDFEALREELENLVPGRTLGLTNSELLRKIPTILEGALAELHEKVNSADKYYQNEQVLRHQYEHVIDLLSRADDRTTQLEQDVQDLQDANATKQQTIDELEDRVTAMNVELDAQDTELNNKTAEINGLQDEVGDKETSMARLQDALNSYHKDLEVLTATTTRLEEEHRQTIGDMQAAHAGVVADLEDRLVEEMDGRTVAETDAINKKEYIDNLERSVENMEQEFDAIKREMDELRNALATETRLRETVEGERDDKTDLAYDQANKIENLEETLQDLENQLADTRNSLEAERRQREETETALDKANDDISSLNDQIHNAGIQANELRSKLFQVQQEKEQTIAELEADSQEQEAENRALLDEERRNREEAEQEIASLKEAVVQLQTEIAAHEATIERLTVSRNELEQDRDEHVASLDAQLAGLQQKYLALENSTNSTITTLQANITDLTNEVHAQRAEIERITSEADESDRVLRGELADKTQEIANLTQDLDEANTENQRLQNANKSLSERVEEGALEILRMTDAQAEQNIALNNTIRLHEGTIRDLQGTLEARQAHHEQVLAEKEREIEELQVAGDARASAIVELNAQIEDMKETFRLAEEDTRTTIDELTKSQRELQAQNEALADALKKRNALALKAIQDMKVAGIEVRTNGANLRKVAHGKVTKVSEKVKVSKKVGKMKKLNTRQWRDSGFGMDEDEEAENAQDELLDEEVLA</sequence>
<dbReference type="SUPFAM" id="SSF57997">
    <property type="entry name" value="Tropomyosin"/>
    <property type="match status" value="1"/>
</dbReference>
<evidence type="ECO:0000256" key="1">
    <source>
        <dbReference type="SAM" id="Coils"/>
    </source>
</evidence>
<protein>
    <submittedName>
        <fullName evidence="3">Uncharacterized protein</fullName>
    </submittedName>
</protein>
<accession>A0A6A5TCE7</accession>
<feature type="coiled-coil region" evidence="1">
    <location>
        <begin position="605"/>
        <end position="918"/>
    </location>
</feature>
<reference evidence="3" key="1">
    <citation type="journal article" date="2020" name="Stud. Mycol.">
        <title>101 Dothideomycetes genomes: a test case for predicting lifestyles and emergence of pathogens.</title>
        <authorList>
            <person name="Haridas S."/>
            <person name="Albert R."/>
            <person name="Binder M."/>
            <person name="Bloem J."/>
            <person name="Labutti K."/>
            <person name="Salamov A."/>
            <person name="Andreopoulos B."/>
            <person name="Baker S."/>
            <person name="Barry K."/>
            <person name="Bills G."/>
            <person name="Bluhm B."/>
            <person name="Cannon C."/>
            <person name="Castanera R."/>
            <person name="Culley D."/>
            <person name="Daum C."/>
            <person name="Ezra D."/>
            <person name="Gonzalez J."/>
            <person name="Henrissat B."/>
            <person name="Kuo A."/>
            <person name="Liang C."/>
            <person name="Lipzen A."/>
            <person name="Lutzoni F."/>
            <person name="Magnuson J."/>
            <person name="Mondo S."/>
            <person name="Nolan M."/>
            <person name="Ohm R."/>
            <person name="Pangilinan J."/>
            <person name="Park H.-J."/>
            <person name="Ramirez L."/>
            <person name="Alfaro M."/>
            <person name="Sun H."/>
            <person name="Tritt A."/>
            <person name="Yoshinaga Y."/>
            <person name="Zwiers L.-H."/>
            <person name="Turgeon B."/>
            <person name="Goodwin S."/>
            <person name="Spatafora J."/>
            <person name="Crous P."/>
            <person name="Grigoriev I."/>
        </authorList>
    </citation>
    <scope>NUCLEOTIDE SEQUENCE</scope>
    <source>
        <strain evidence="3">CBS 675.92</strain>
    </source>
</reference>
<dbReference type="OrthoDB" id="3532430at2759"/>